<evidence type="ECO:0000256" key="1">
    <source>
        <dbReference type="ARBA" id="ARBA00004141"/>
    </source>
</evidence>
<keyword evidence="5" id="KW-0762">Sugar transport</keyword>
<dbReference type="AlphaFoldDB" id="A0A433DBX6"/>
<feature type="transmembrane region" description="Helical" evidence="5">
    <location>
        <begin position="75"/>
        <end position="99"/>
    </location>
</feature>
<evidence type="ECO:0000313" key="8">
    <source>
        <dbReference type="Proteomes" id="UP000268093"/>
    </source>
</evidence>
<keyword evidence="4 5" id="KW-0472">Membrane</keyword>
<dbReference type="GO" id="GO:0030659">
    <property type="term" value="C:cytoplasmic vesicle membrane"/>
    <property type="evidence" value="ECO:0007669"/>
    <property type="project" value="UniProtKB-SubCell"/>
</dbReference>
<gene>
    <name evidence="7" type="ORF">BC936DRAFT_144678</name>
</gene>
<dbReference type="GO" id="GO:0005789">
    <property type="term" value="C:endoplasmic reticulum membrane"/>
    <property type="evidence" value="ECO:0007669"/>
    <property type="project" value="UniProtKB-SubCell"/>
</dbReference>
<dbReference type="PANTHER" id="PTHR11132">
    <property type="entry name" value="SOLUTE CARRIER FAMILY 35"/>
    <property type="match status" value="1"/>
</dbReference>
<feature type="compositionally biased region" description="Acidic residues" evidence="6">
    <location>
        <begin position="180"/>
        <end position="191"/>
    </location>
</feature>
<feature type="transmembrane region" description="Helical" evidence="5">
    <location>
        <begin position="105"/>
        <end position="124"/>
    </location>
</feature>
<comment type="similarity">
    <text evidence="5">Belongs to the TPT transporter family. SLC35D subfamily.</text>
</comment>
<evidence type="ECO:0000256" key="6">
    <source>
        <dbReference type="SAM" id="MobiDB-lite"/>
    </source>
</evidence>
<evidence type="ECO:0000256" key="4">
    <source>
        <dbReference type="ARBA" id="ARBA00023136"/>
    </source>
</evidence>
<reference evidence="7 8" key="1">
    <citation type="journal article" date="2018" name="New Phytol.">
        <title>Phylogenomics of Endogonaceae and evolution of mycorrhizas within Mucoromycota.</title>
        <authorList>
            <person name="Chang Y."/>
            <person name="Desiro A."/>
            <person name="Na H."/>
            <person name="Sandor L."/>
            <person name="Lipzen A."/>
            <person name="Clum A."/>
            <person name="Barry K."/>
            <person name="Grigoriev I.V."/>
            <person name="Martin F.M."/>
            <person name="Stajich J.E."/>
            <person name="Smith M.E."/>
            <person name="Bonito G."/>
            <person name="Spatafora J.W."/>
        </authorList>
    </citation>
    <scope>NUCLEOTIDE SEQUENCE [LARGE SCALE GENOMIC DNA]</scope>
    <source>
        <strain evidence="7 8">GMNB39</strain>
    </source>
</reference>
<dbReference type="Proteomes" id="UP000268093">
    <property type="component" value="Unassembled WGS sequence"/>
</dbReference>
<proteinExistence type="inferred from homology"/>
<evidence type="ECO:0000313" key="7">
    <source>
        <dbReference type="EMBL" id="RUP48351.1"/>
    </source>
</evidence>
<keyword evidence="5" id="KW-0256">Endoplasmic reticulum</keyword>
<keyword evidence="8" id="KW-1185">Reference proteome</keyword>
<dbReference type="GO" id="GO:0000139">
    <property type="term" value="C:Golgi membrane"/>
    <property type="evidence" value="ECO:0007669"/>
    <property type="project" value="UniProtKB-SubCell"/>
</dbReference>
<keyword evidence="5" id="KW-0968">Cytoplasmic vesicle</keyword>
<comment type="subunit">
    <text evidence="5">Homooligomer.</text>
</comment>
<keyword evidence="3 5" id="KW-1133">Transmembrane helix</keyword>
<organism evidence="7 8">
    <name type="scientific">Jimgerdemannia flammicorona</name>
    <dbReference type="NCBI Taxonomy" id="994334"/>
    <lineage>
        <taxon>Eukaryota</taxon>
        <taxon>Fungi</taxon>
        <taxon>Fungi incertae sedis</taxon>
        <taxon>Mucoromycota</taxon>
        <taxon>Mucoromycotina</taxon>
        <taxon>Endogonomycetes</taxon>
        <taxon>Endogonales</taxon>
        <taxon>Endogonaceae</taxon>
        <taxon>Jimgerdemannia</taxon>
    </lineage>
</organism>
<comment type="subcellular location">
    <subcellularLocation>
        <location evidence="5">Golgi apparatus membrane</location>
        <topology evidence="5">Multi-pass membrane protein</topology>
    </subcellularLocation>
    <subcellularLocation>
        <location evidence="5">Cytoplasmic vesicle membrane</location>
        <topology evidence="5">Multi-pass membrane protein</topology>
    </subcellularLocation>
    <subcellularLocation>
        <location evidence="5">Endoplasmic reticulum membrane</location>
        <topology evidence="5">Multi-pass membrane protein</topology>
    </subcellularLocation>
    <subcellularLocation>
        <location evidence="1">Membrane</location>
        <topology evidence="1">Multi-pass membrane protein</topology>
    </subcellularLocation>
</comment>
<dbReference type="OrthoDB" id="18894at2759"/>
<accession>A0A433DBX6</accession>
<sequence length="199" mass="22082">MSYVLLQIGVILVGGCLAFMMVMSEFFLISRTSVVTLSVCGIFKVPKTRTHPSLLLLVSSISSPKGKIRRTIYKLNLFSTQSFFSSQEVLTIFISSIIFGDILTPINIAGLCVTLLGIGAYNYLKIWQLQVSGDRQGAAEVRLAVDDDQPARPRPSIHLYNMVAESTPMLLMDGRMMGGYEDDEEDEEDDNGREVLEMT</sequence>
<evidence type="ECO:0000256" key="2">
    <source>
        <dbReference type="ARBA" id="ARBA00022692"/>
    </source>
</evidence>
<feature type="region of interest" description="Disordered" evidence="6">
    <location>
        <begin position="178"/>
        <end position="199"/>
    </location>
</feature>
<comment type="function">
    <text evidence="5">Involved in the import of GDP-mannose from the cytoplasm into the Golgi lumen.</text>
</comment>
<protein>
    <recommendedName>
        <fullName evidence="5">GDP-mannose transporter</fullName>
        <shortName evidence="5">GMT</shortName>
    </recommendedName>
</protein>
<keyword evidence="5" id="KW-0333">Golgi apparatus</keyword>
<evidence type="ECO:0000256" key="3">
    <source>
        <dbReference type="ARBA" id="ARBA00022989"/>
    </source>
</evidence>
<name>A0A433DBX6_9FUNG</name>
<keyword evidence="2 5" id="KW-0812">Transmembrane</keyword>
<evidence type="ECO:0000256" key="5">
    <source>
        <dbReference type="RuleBase" id="RU367097"/>
    </source>
</evidence>
<dbReference type="EMBL" id="RBNI01003450">
    <property type="protein sequence ID" value="RUP48351.1"/>
    <property type="molecule type" value="Genomic_DNA"/>
</dbReference>
<feature type="transmembrane region" description="Helical" evidence="5">
    <location>
        <begin position="6"/>
        <end position="28"/>
    </location>
</feature>
<keyword evidence="5" id="KW-0813">Transport</keyword>
<dbReference type="InterPro" id="IPR050186">
    <property type="entry name" value="TPT_transporter"/>
</dbReference>
<comment type="caution">
    <text evidence="7">The sequence shown here is derived from an EMBL/GenBank/DDBJ whole genome shotgun (WGS) entry which is preliminary data.</text>
</comment>